<accession>A0A563E709</accession>
<feature type="domain" description="GFO/IDH/MocA-like oxidoreductase" evidence="5">
    <location>
        <begin position="150"/>
        <end position="259"/>
    </location>
</feature>
<evidence type="ECO:0000259" key="5">
    <source>
        <dbReference type="Pfam" id="PF22725"/>
    </source>
</evidence>
<dbReference type="Gene3D" id="3.30.360.10">
    <property type="entry name" value="Dihydrodipicolinate Reductase, domain 2"/>
    <property type="match status" value="1"/>
</dbReference>
<name>A0A563E709_9MICO</name>
<dbReference type="GO" id="GO:0016491">
    <property type="term" value="F:oxidoreductase activity"/>
    <property type="evidence" value="ECO:0007669"/>
    <property type="project" value="UniProtKB-KW"/>
</dbReference>
<gene>
    <name evidence="6" type="ORF">FGL98_03490</name>
</gene>
<dbReference type="SUPFAM" id="SSF51735">
    <property type="entry name" value="NAD(P)-binding Rossmann-fold domains"/>
    <property type="match status" value="1"/>
</dbReference>
<evidence type="ECO:0000313" key="7">
    <source>
        <dbReference type="Proteomes" id="UP000320244"/>
    </source>
</evidence>
<reference evidence="6 7" key="2">
    <citation type="submission" date="2019-08" db="EMBL/GenBank/DDBJ databases">
        <title>Jejuicoccus antrihumi gen. nov., sp. nov., a new member of the family Dermacoccaceae isolated from a cave.</title>
        <authorList>
            <person name="Schumann P."/>
            <person name="Kim I.S."/>
        </authorList>
    </citation>
    <scope>NUCLEOTIDE SEQUENCE [LARGE SCALE GENOMIC DNA]</scope>
    <source>
        <strain evidence="6 7">C5-26</strain>
    </source>
</reference>
<keyword evidence="3" id="KW-0520">NAD</keyword>
<dbReference type="InterPro" id="IPR000683">
    <property type="entry name" value="Gfo/Idh/MocA-like_OxRdtase_N"/>
</dbReference>
<evidence type="ECO:0000256" key="1">
    <source>
        <dbReference type="ARBA" id="ARBA00010928"/>
    </source>
</evidence>
<dbReference type="Gene3D" id="3.40.50.720">
    <property type="entry name" value="NAD(P)-binding Rossmann-like Domain"/>
    <property type="match status" value="1"/>
</dbReference>
<keyword evidence="2" id="KW-0560">Oxidoreductase</keyword>
<dbReference type="AlphaFoldDB" id="A0A563E709"/>
<dbReference type="OrthoDB" id="9815825at2"/>
<dbReference type="InterPro" id="IPR050984">
    <property type="entry name" value="Gfo/Idh/MocA_domain"/>
</dbReference>
<feature type="domain" description="Gfo/Idh/MocA-like oxidoreductase N-terminal" evidence="4">
    <location>
        <begin position="20"/>
        <end position="137"/>
    </location>
</feature>
<dbReference type="Pfam" id="PF22725">
    <property type="entry name" value="GFO_IDH_MocA_C3"/>
    <property type="match status" value="1"/>
</dbReference>
<sequence length="345" mass="37010">MLPRSLPVPRTPDSQTAPRLRWGILGTGWIAEQFVRSLQRHTRQVVQAVGSRTLPTAQRAADRWGGATAYGSYAGLVADPRVDVVYIATPHHLHLPNALLAIEAGKHVLVEKPIGLSADEARTMHHAARTAGVFCMEALWTLCLPKYDVIRQLLTDGVLGEPTAVLADIGEAFAADHRILRPDLAGGPLLDLGTYPVMLATWVLGDPDIVQAVGTAATTTINGQLAITLHSPNAVAALHTTLQAVTPTTAVIAGSEATISIERFFYRTGPFALTGRDGARLEFDEPAVDHDALHFEAAEVARCIADGQTGSPLRPMADTVRTLAVMDRIREAVGITFDEAIIARR</sequence>
<proteinExistence type="inferred from homology"/>
<dbReference type="Proteomes" id="UP000320244">
    <property type="component" value="Unassembled WGS sequence"/>
</dbReference>
<dbReference type="GO" id="GO:0000166">
    <property type="term" value="F:nucleotide binding"/>
    <property type="evidence" value="ECO:0007669"/>
    <property type="project" value="InterPro"/>
</dbReference>
<dbReference type="PANTHER" id="PTHR22604:SF105">
    <property type="entry name" value="TRANS-1,2-DIHYDROBENZENE-1,2-DIOL DEHYDROGENASE"/>
    <property type="match status" value="1"/>
</dbReference>
<dbReference type="SUPFAM" id="SSF55347">
    <property type="entry name" value="Glyceraldehyde-3-phosphate dehydrogenase-like, C-terminal domain"/>
    <property type="match status" value="1"/>
</dbReference>
<comment type="caution">
    <text evidence="6">The sequence shown here is derived from an EMBL/GenBank/DDBJ whole genome shotgun (WGS) entry which is preliminary data.</text>
</comment>
<dbReference type="Pfam" id="PF01408">
    <property type="entry name" value="GFO_IDH_MocA"/>
    <property type="match status" value="1"/>
</dbReference>
<dbReference type="InterPro" id="IPR036291">
    <property type="entry name" value="NAD(P)-bd_dom_sf"/>
</dbReference>
<dbReference type="PANTHER" id="PTHR22604">
    <property type="entry name" value="OXIDOREDUCTASES"/>
    <property type="match status" value="1"/>
</dbReference>
<evidence type="ECO:0000259" key="4">
    <source>
        <dbReference type="Pfam" id="PF01408"/>
    </source>
</evidence>
<dbReference type="EMBL" id="VCQV01000003">
    <property type="protein sequence ID" value="TWP38287.1"/>
    <property type="molecule type" value="Genomic_DNA"/>
</dbReference>
<evidence type="ECO:0000256" key="2">
    <source>
        <dbReference type="ARBA" id="ARBA00023002"/>
    </source>
</evidence>
<organism evidence="6 7">
    <name type="scientific">Leekyejoonella antrihumi</name>
    <dbReference type="NCBI Taxonomy" id="1660198"/>
    <lineage>
        <taxon>Bacteria</taxon>
        <taxon>Bacillati</taxon>
        <taxon>Actinomycetota</taxon>
        <taxon>Actinomycetes</taxon>
        <taxon>Micrococcales</taxon>
        <taxon>Dermacoccaceae</taxon>
        <taxon>Leekyejoonella</taxon>
    </lineage>
</organism>
<evidence type="ECO:0000256" key="3">
    <source>
        <dbReference type="ARBA" id="ARBA00023027"/>
    </source>
</evidence>
<dbReference type="InterPro" id="IPR055170">
    <property type="entry name" value="GFO_IDH_MocA-like_dom"/>
</dbReference>
<evidence type="ECO:0000313" key="6">
    <source>
        <dbReference type="EMBL" id="TWP38287.1"/>
    </source>
</evidence>
<reference evidence="6 7" key="1">
    <citation type="submission" date="2019-05" db="EMBL/GenBank/DDBJ databases">
        <authorList>
            <person name="Lee S.D."/>
        </authorList>
    </citation>
    <scope>NUCLEOTIDE SEQUENCE [LARGE SCALE GENOMIC DNA]</scope>
    <source>
        <strain evidence="6 7">C5-26</strain>
    </source>
</reference>
<comment type="similarity">
    <text evidence="1">Belongs to the Gfo/Idh/MocA family.</text>
</comment>
<keyword evidence="7" id="KW-1185">Reference proteome</keyword>
<protein>
    <submittedName>
        <fullName evidence="6">Gfo/Idh/MocA family oxidoreductase</fullName>
    </submittedName>
</protein>
<dbReference type="RefSeq" id="WP_146315264.1">
    <property type="nucleotide sequence ID" value="NZ_VCQV01000003.1"/>
</dbReference>